<evidence type="ECO:0000313" key="1">
    <source>
        <dbReference type="EMBL" id="AJK46606.1"/>
    </source>
</evidence>
<sequence>MDRNVFMTFDDFVKINTELLEKTGLALYRSESYDHPFVHVERVDTDAWRDSGLRALALLIGDPGNAHNILGPRQFDVKRPARVGFVNVRYGGDDEYAIGATHYGADGSNTEKLINRELNKLLHKYAHKGVIDVEGNGGRIYGNYYWTDAALASGKNWHLFFGTGVRKEGNKDPGYRPRLE</sequence>
<dbReference type="EMBL" id="CP002580">
    <property type="protein sequence ID" value="AJK46606.1"/>
    <property type="molecule type" value="Genomic_DNA"/>
</dbReference>
<dbReference type="AlphaFoldDB" id="A0A0B6S2Z3"/>
<accession>A0A0B6S2Z3</accession>
<dbReference type="HOGENOM" id="CLU_1552381_0_0_4"/>
<dbReference type="RefSeq" id="WP_123863512.1">
    <property type="nucleotide sequence ID" value="NZ_CP002580.1"/>
</dbReference>
<reference evidence="2" key="1">
    <citation type="submission" date="2011-03" db="EMBL/GenBank/DDBJ databases">
        <authorList>
            <person name="Voget S."/>
            <person name="Streit W.R."/>
            <person name="Jaeger K.E."/>
            <person name="Daniel R."/>
        </authorList>
    </citation>
    <scope>NUCLEOTIDE SEQUENCE [LARGE SCALE GENOMIC DNA]</scope>
    <source>
        <strain evidence="2">PG1</strain>
    </source>
</reference>
<dbReference type="KEGG" id="bgp:BGL_1c20970"/>
<gene>
    <name evidence="1" type="ORF">BGL_1c20970</name>
</gene>
<reference evidence="1 2" key="2">
    <citation type="journal article" date="2016" name="Appl. Microbiol. Biotechnol.">
        <title>Mutations improving production and secretion of extracellular lipase by Burkholderia glumae PG1.</title>
        <authorList>
            <person name="Knapp A."/>
            <person name="Voget S."/>
            <person name="Gao R."/>
            <person name="Zaburannyi N."/>
            <person name="Krysciak D."/>
            <person name="Breuer M."/>
            <person name="Hauer B."/>
            <person name="Streit W.R."/>
            <person name="Muller R."/>
            <person name="Daniel R."/>
            <person name="Jaeger K.E."/>
        </authorList>
    </citation>
    <scope>NUCLEOTIDE SEQUENCE [LARGE SCALE GENOMIC DNA]</scope>
    <source>
        <strain evidence="1 2">PG1</strain>
    </source>
</reference>
<organism evidence="1 2">
    <name type="scientific">Burkholderia plantarii</name>
    <dbReference type="NCBI Taxonomy" id="41899"/>
    <lineage>
        <taxon>Bacteria</taxon>
        <taxon>Pseudomonadati</taxon>
        <taxon>Pseudomonadota</taxon>
        <taxon>Betaproteobacteria</taxon>
        <taxon>Burkholderiales</taxon>
        <taxon>Burkholderiaceae</taxon>
        <taxon>Burkholderia</taxon>
    </lineage>
</organism>
<dbReference type="Proteomes" id="UP000031838">
    <property type="component" value="Chromosome 1"/>
</dbReference>
<evidence type="ECO:0000313" key="2">
    <source>
        <dbReference type="Proteomes" id="UP000031838"/>
    </source>
</evidence>
<proteinExistence type="predicted"/>
<protein>
    <submittedName>
        <fullName evidence="1">Uncharacterized protein</fullName>
    </submittedName>
</protein>
<name>A0A0B6S2Z3_BURPL</name>
<keyword evidence="2" id="KW-1185">Reference proteome</keyword>